<evidence type="ECO:0008006" key="4">
    <source>
        <dbReference type="Google" id="ProtNLM"/>
    </source>
</evidence>
<proteinExistence type="predicted"/>
<evidence type="ECO:0000313" key="3">
    <source>
        <dbReference type="Proteomes" id="UP000748756"/>
    </source>
</evidence>
<dbReference type="OrthoDB" id="2389045at2759"/>
<dbReference type="Gene3D" id="3.80.10.10">
    <property type="entry name" value="Ribonuclease Inhibitor"/>
    <property type="match status" value="1"/>
</dbReference>
<feature type="region of interest" description="Disordered" evidence="1">
    <location>
        <begin position="1"/>
        <end position="27"/>
    </location>
</feature>
<accession>A0A9P5RFC0</accession>
<evidence type="ECO:0000256" key="1">
    <source>
        <dbReference type="SAM" id="MobiDB-lite"/>
    </source>
</evidence>
<dbReference type="EMBL" id="JAAAUQ010002034">
    <property type="protein sequence ID" value="KAF9128867.1"/>
    <property type="molecule type" value="Genomic_DNA"/>
</dbReference>
<comment type="caution">
    <text evidence="2">The sequence shown here is derived from an EMBL/GenBank/DDBJ whole genome shotgun (WGS) entry which is preliminary data.</text>
</comment>
<name>A0A9P5RFC0_9FUNG</name>
<gene>
    <name evidence="2" type="ORF">BG015_004277</name>
</gene>
<dbReference type="SUPFAM" id="SSF52047">
    <property type="entry name" value="RNI-like"/>
    <property type="match status" value="1"/>
</dbReference>
<feature type="non-terminal residue" evidence="2">
    <location>
        <position position="580"/>
    </location>
</feature>
<dbReference type="InterPro" id="IPR032675">
    <property type="entry name" value="LRR_dom_sf"/>
</dbReference>
<sequence>MAHSRPHPSKEMTPTLPSPHQQSKPTSPLEIPELLEKIHSYIPLRILRRSVIQVCRQWFLINRHHITPRELIWEYHYQNENMDKAVPLLVYIGKIKLYFRSVYQEQCRIENQQQKIFFQTLKDTHTQRVRYLQQQQEQQKQNQDQDTKVAGHRHRLLYEPTPILEFDLRGRYSSTLVYELLPYLTHVTRLRIEQNSDHFVYPCKVFQGCPQLQYLYVGSKTRVEMFSGWLPSAPEEQQPLTLRELILHHAFLEQEKLEEFLRFTPHLTDLHLANLSTRGNPVFSPNQRYDCRALIAVIKSLGLPLKTFHFSVYDRSRGSGDALVDEELFKLICQDSREWTFATGDLTPQLMRNIQLLPNTLTTLNLVNHDTTFFSPASKLHQFLCSSPQLLHLRAPRTTYHTSYLDLYHRIPSVVVGDRSATAQETEAARYPDPGVWACRGLRTLHIAFEAPGGRRAKVRLEQSRVVFGYIARVCPDLTELEVHMPTFREGCVFQRYTLAGGFCLLAGLKNLERLRVEAVLRKNDDKLHDLDWISSPRNSEQSREERRRIVSQWRGLLLAEEHKDRKRFQKLGDEFTRHE</sequence>
<dbReference type="Proteomes" id="UP000748756">
    <property type="component" value="Unassembled WGS sequence"/>
</dbReference>
<reference evidence="2" key="1">
    <citation type="journal article" date="2020" name="Fungal Divers.">
        <title>Resolving the Mortierellaceae phylogeny through synthesis of multi-gene phylogenetics and phylogenomics.</title>
        <authorList>
            <person name="Vandepol N."/>
            <person name="Liber J."/>
            <person name="Desiro A."/>
            <person name="Na H."/>
            <person name="Kennedy M."/>
            <person name="Barry K."/>
            <person name="Grigoriev I.V."/>
            <person name="Miller A.N."/>
            <person name="O'Donnell K."/>
            <person name="Stajich J.E."/>
            <person name="Bonito G."/>
        </authorList>
    </citation>
    <scope>NUCLEOTIDE SEQUENCE</scope>
    <source>
        <strain evidence="2">NRRL 6426</strain>
    </source>
</reference>
<evidence type="ECO:0000313" key="2">
    <source>
        <dbReference type="EMBL" id="KAF9128867.1"/>
    </source>
</evidence>
<organism evidence="2 3">
    <name type="scientific">Linnemannia schmuckeri</name>
    <dbReference type="NCBI Taxonomy" id="64567"/>
    <lineage>
        <taxon>Eukaryota</taxon>
        <taxon>Fungi</taxon>
        <taxon>Fungi incertae sedis</taxon>
        <taxon>Mucoromycota</taxon>
        <taxon>Mortierellomycotina</taxon>
        <taxon>Mortierellomycetes</taxon>
        <taxon>Mortierellales</taxon>
        <taxon>Mortierellaceae</taxon>
        <taxon>Linnemannia</taxon>
    </lineage>
</organism>
<dbReference type="AlphaFoldDB" id="A0A9P5RFC0"/>
<protein>
    <recommendedName>
        <fullName evidence="4">F-box domain-containing protein</fullName>
    </recommendedName>
</protein>
<keyword evidence="3" id="KW-1185">Reference proteome</keyword>